<dbReference type="EMBL" id="MJEQ01037190">
    <property type="protein sequence ID" value="OIS99612.1"/>
    <property type="molecule type" value="Genomic_DNA"/>
</dbReference>
<organism evidence="1 2">
    <name type="scientific">Nicotiana attenuata</name>
    <name type="common">Coyote tobacco</name>
    <dbReference type="NCBI Taxonomy" id="49451"/>
    <lineage>
        <taxon>Eukaryota</taxon>
        <taxon>Viridiplantae</taxon>
        <taxon>Streptophyta</taxon>
        <taxon>Embryophyta</taxon>
        <taxon>Tracheophyta</taxon>
        <taxon>Spermatophyta</taxon>
        <taxon>Magnoliopsida</taxon>
        <taxon>eudicotyledons</taxon>
        <taxon>Gunneridae</taxon>
        <taxon>Pentapetalae</taxon>
        <taxon>asterids</taxon>
        <taxon>lamiids</taxon>
        <taxon>Solanales</taxon>
        <taxon>Solanaceae</taxon>
        <taxon>Nicotianoideae</taxon>
        <taxon>Nicotianeae</taxon>
        <taxon>Nicotiana</taxon>
    </lineage>
</organism>
<dbReference type="Proteomes" id="UP000187609">
    <property type="component" value="Unassembled WGS sequence"/>
</dbReference>
<evidence type="ECO:0000313" key="2">
    <source>
        <dbReference type="Proteomes" id="UP000187609"/>
    </source>
</evidence>
<comment type="caution">
    <text evidence="1">The sequence shown here is derived from an EMBL/GenBank/DDBJ whole genome shotgun (WGS) entry which is preliminary data.</text>
</comment>
<proteinExistence type="predicted"/>
<evidence type="ECO:0000313" key="1">
    <source>
        <dbReference type="EMBL" id="OIS99612.1"/>
    </source>
</evidence>
<accession>A0A1J6I3J4</accession>
<protein>
    <submittedName>
        <fullName evidence="1">Uncharacterized protein</fullName>
    </submittedName>
</protein>
<dbReference type="AlphaFoldDB" id="A0A1J6I3J4"/>
<sequence>LKTVSEINFKPFRLAGLDIPKSFFTALVDPTSDVSDERAIEHVQNYARLIPHCLKYLNFGTHNKTYGENSTVDCGIFALKFLEMRLKQDDVFKFNQSDALAFKLSANLGAHAKWNEDSGYETPEEQLGHDYGEYEDTLFELFR</sequence>
<gene>
    <name evidence="1" type="ORF">A4A49_62700</name>
</gene>
<feature type="non-terminal residue" evidence="1">
    <location>
        <position position="1"/>
    </location>
</feature>
<reference evidence="1" key="1">
    <citation type="submission" date="2016-11" db="EMBL/GenBank/DDBJ databases">
        <title>The genome of Nicotiana attenuata.</title>
        <authorList>
            <person name="Xu S."/>
            <person name="Brockmoeller T."/>
            <person name="Gaquerel E."/>
            <person name="Navarro A."/>
            <person name="Kuhl H."/>
            <person name="Gase K."/>
            <person name="Ling Z."/>
            <person name="Zhou W."/>
            <person name="Kreitzer C."/>
            <person name="Stanke M."/>
            <person name="Tang H."/>
            <person name="Lyons E."/>
            <person name="Pandey P."/>
            <person name="Pandey S.P."/>
            <person name="Timmermann B."/>
            <person name="Baldwin I.T."/>
        </authorList>
    </citation>
    <scope>NUCLEOTIDE SEQUENCE [LARGE SCALE GENOMIC DNA]</scope>
    <source>
        <strain evidence="1">UT</strain>
    </source>
</reference>
<name>A0A1J6I3J4_NICAT</name>
<keyword evidence="2" id="KW-1185">Reference proteome</keyword>